<dbReference type="Pfam" id="PF02028">
    <property type="entry name" value="BCCT"/>
    <property type="match status" value="1"/>
</dbReference>
<evidence type="ECO:0000256" key="3">
    <source>
        <dbReference type="ARBA" id="ARBA00022448"/>
    </source>
</evidence>
<protein>
    <submittedName>
        <fullName evidence="8">Choline transporter</fullName>
    </submittedName>
</protein>
<dbReference type="InterPro" id="IPR018093">
    <property type="entry name" value="BCCT_CS"/>
</dbReference>
<dbReference type="PANTHER" id="PTHR30047:SF7">
    <property type="entry name" value="HIGH-AFFINITY CHOLINE TRANSPORT PROTEIN"/>
    <property type="match status" value="1"/>
</dbReference>
<keyword evidence="5" id="KW-0812">Transmembrane</keyword>
<dbReference type="InterPro" id="IPR000060">
    <property type="entry name" value="BCCT_transptr"/>
</dbReference>
<gene>
    <name evidence="8" type="ORF">B9H00_05670</name>
</gene>
<evidence type="ECO:0000256" key="7">
    <source>
        <dbReference type="ARBA" id="ARBA00023136"/>
    </source>
</evidence>
<dbReference type="PROSITE" id="PS01303">
    <property type="entry name" value="BCCT"/>
    <property type="match status" value="1"/>
</dbReference>
<dbReference type="KEGG" id="kma:B9H00_05670"/>
<keyword evidence="6" id="KW-1133">Transmembrane helix</keyword>
<comment type="subcellular location">
    <subcellularLocation>
        <location evidence="1">Cell membrane</location>
        <topology evidence="1">Multi-pass membrane protein</topology>
    </subcellularLocation>
</comment>
<keyword evidence="7" id="KW-0472">Membrane</keyword>
<dbReference type="GO" id="GO:0005886">
    <property type="term" value="C:plasma membrane"/>
    <property type="evidence" value="ECO:0007669"/>
    <property type="project" value="UniProtKB-SubCell"/>
</dbReference>
<sequence>MADDANPPTVAKLNPPVFYTSAGIIVAFVIFAVVAPELAGSAFGQAQSWVIDTFGWFYLLAMGVYLIFALYLAMSRHGQVRLGPDHSEPEYSYSSWFAMLFAAGMGIGIMYYGVAEPVTHYMNPPTGEGSTPAAARQAMEITFFHWGLHPWGVYAVVALALAYFSFRHNLPLRLSSALYPLIGKRIHGPIGYAVDIFAVFGTMFGLATSLGLGVMQISSGLNFLFGFPDTLMSQIILIAAITGAATCSVSLGLDGGVKRLSEMNLWLVFVLLLFVIVVGPTLFSFQSLAQNVGSYFSGVVDRTFNIYAYLGDEDANTWLGNWTLFYWGWWIAWSPFVGMFVARVSRGRRIREFVLGVLFVPAGFNFIWMTFFGDGAIHMIATEGLSQLSDAVNQSSSIALFEFLNLLPMSSVTSTIAVLLVATFFVTSADSGSLVMDLLTSKDGDESPVLQRIFWAVSSGVVAVALLIAGGLQALQAAALLAALPFSVILMVICYGLLKALRVEAVKQDSLRHLMNTPGNVSRVAAGNTPGKTDYWQTRLQTLVTSPRRQQVSTFLHDTAEVAMKEVGEEFEKQSLDIRITEEDDRCYLRVDHGEENDFVYGVRIRRYAAPSFAMSGMRRHDSSKDNNDYRAEVFLREGGQKYNIMGYTKQQVIGDILDQYEKHLHFLHIMR</sequence>
<dbReference type="AlphaFoldDB" id="A0A240UNK0"/>
<dbReference type="OrthoDB" id="9775735at2"/>
<evidence type="ECO:0000256" key="1">
    <source>
        <dbReference type="ARBA" id="ARBA00004651"/>
    </source>
</evidence>
<keyword evidence="3" id="KW-0813">Transport</keyword>
<dbReference type="RefSeq" id="WP_086899828.1">
    <property type="nucleotide sequence ID" value="NZ_CP021358.1"/>
</dbReference>
<dbReference type="NCBIfam" id="NF007399">
    <property type="entry name" value="PRK09928.1"/>
    <property type="match status" value="1"/>
</dbReference>
<name>A0A240UNK0_9GAMM</name>
<keyword evidence="9" id="KW-1185">Reference proteome</keyword>
<dbReference type="Proteomes" id="UP000194457">
    <property type="component" value="Chromosome"/>
</dbReference>
<evidence type="ECO:0000256" key="5">
    <source>
        <dbReference type="ARBA" id="ARBA00022692"/>
    </source>
</evidence>
<dbReference type="PANTHER" id="PTHR30047">
    <property type="entry name" value="HIGH-AFFINITY CHOLINE TRANSPORT PROTEIN-RELATED"/>
    <property type="match status" value="1"/>
</dbReference>
<dbReference type="EMBL" id="CP021358">
    <property type="protein sequence ID" value="ART62599.1"/>
    <property type="molecule type" value="Genomic_DNA"/>
</dbReference>
<evidence type="ECO:0000256" key="2">
    <source>
        <dbReference type="ARBA" id="ARBA00005658"/>
    </source>
</evidence>
<proteinExistence type="inferred from homology"/>
<evidence type="ECO:0000313" key="9">
    <source>
        <dbReference type="Proteomes" id="UP000194457"/>
    </source>
</evidence>
<dbReference type="NCBIfam" id="TIGR00842">
    <property type="entry name" value="bcct"/>
    <property type="match status" value="1"/>
</dbReference>
<reference evidence="8 9" key="1">
    <citation type="submission" date="2017-05" db="EMBL/GenBank/DDBJ databases">
        <authorList>
            <person name="Song R."/>
            <person name="Chenine A.L."/>
            <person name="Ruprecht R.M."/>
        </authorList>
    </citation>
    <scope>NUCLEOTIDE SEQUENCE [LARGE SCALE GENOMIC DNA]</scope>
    <source>
        <strain evidence="8">SW32</strain>
    </source>
</reference>
<dbReference type="GO" id="GO:0022857">
    <property type="term" value="F:transmembrane transporter activity"/>
    <property type="evidence" value="ECO:0007669"/>
    <property type="project" value="InterPro"/>
</dbReference>
<evidence type="ECO:0000256" key="4">
    <source>
        <dbReference type="ARBA" id="ARBA00022475"/>
    </source>
</evidence>
<comment type="similarity">
    <text evidence="2">Belongs to the BCCT transporter (TC 2.A.15) family.</text>
</comment>
<organism evidence="8 9">
    <name type="scientific">Kushneria marisflavi</name>
    <dbReference type="NCBI Taxonomy" id="157779"/>
    <lineage>
        <taxon>Bacteria</taxon>
        <taxon>Pseudomonadati</taxon>
        <taxon>Pseudomonadota</taxon>
        <taxon>Gammaproteobacteria</taxon>
        <taxon>Oceanospirillales</taxon>
        <taxon>Halomonadaceae</taxon>
        <taxon>Kushneria</taxon>
    </lineage>
</organism>
<accession>A0A240UNK0</accession>
<evidence type="ECO:0000313" key="8">
    <source>
        <dbReference type="EMBL" id="ART62599.1"/>
    </source>
</evidence>
<evidence type="ECO:0000256" key="6">
    <source>
        <dbReference type="ARBA" id="ARBA00022989"/>
    </source>
</evidence>
<keyword evidence="4" id="KW-1003">Cell membrane</keyword>